<evidence type="ECO:0000256" key="1">
    <source>
        <dbReference type="SAM" id="SignalP"/>
    </source>
</evidence>
<dbReference type="Proteomes" id="UP001500957">
    <property type="component" value="Unassembled WGS sequence"/>
</dbReference>
<dbReference type="EMBL" id="BAAAHE010000014">
    <property type="protein sequence ID" value="GAA0617190.1"/>
    <property type="molecule type" value="Genomic_DNA"/>
</dbReference>
<keyword evidence="1" id="KW-0732">Signal</keyword>
<reference evidence="2 3" key="1">
    <citation type="journal article" date="2019" name="Int. J. Syst. Evol. Microbiol.">
        <title>The Global Catalogue of Microorganisms (GCM) 10K type strain sequencing project: providing services to taxonomists for standard genome sequencing and annotation.</title>
        <authorList>
            <consortium name="The Broad Institute Genomics Platform"/>
            <consortium name="The Broad Institute Genome Sequencing Center for Infectious Disease"/>
            <person name="Wu L."/>
            <person name="Ma J."/>
        </authorList>
    </citation>
    <scope>NUCLEOTIDE SEQUENCE [LARGE SCALE GENOMIC DNA]</scope>
    <source>
        <strain evidence="2 3">JCM 10671</strain>
    </source>
</reference>
<keyword evidence="3" id="KW-1185">Reference proteome</keyword>
<protein>
    <recommendedName>
        <fullName evidence="4">Secreted protein</fullName>
    </recommendedName>
</protein>
<name>A0ABN1GR96_9ACTN</name>
<evidence type="ECO:0008006" key="4">
    <source>
        <dbReference type="Google" id="ProtNLM"/>
    </source>
</evidence>
<gene>
    <name evidence="2" type="ORF">GCM10009547_19210</name>
</gene>
<sequence length="328" mass="32247">MTARWTRPVLVPALAAVLAAGVPAALATPAQAATQLCGTTTLSVAPEAGPAKTLRAGKAVARGLFVTYSDNDTVLDGGTIAPPDVSSPLAEASVDRTGFGQAVASPFYSPYSDAAGLPNAFTGAELPTGAISEPSRAKVAGRPPQDSQLAFGGPGGDACVRITDGPLAEAAAVVADLAPGVTARVGDVRALAGPAATGSLSTSKVVLLDVVLGTLHIEQIVLDARAVADGAAGEGAATSLVSGITVGGQAFRLTPKGFEPGPGTPDLSALQAAGIELVLPGSATHTVAGSRSSARATGPTLRLTTPDGRVLTVVLGEAIADAQLDRIG</sequence>
<feature type="chain" id="PRO_5046962813" description="Secreted protein" evidence="1">
    <location>
        <begin position="33"/>
        <end position="328"/>
    </location>
</feature>
<evidence type="ECO:0000313" key="3">
    <source>
        <dbReference type="Proteomes" id="UP001500957"/>
    </source>
</evidence>
<feature type="signal peptide" evidence="1">
    <location>
        <begin position="1"/>
        <end position="32"/>
    </location>
</feature>
<accession>A0ABN1GR96</accession>
<evidence type="ECO:0000313" key="2">
    <source>
        <dbReference type="EMBL" id="GAA0617190.1"/>
    </source>
</evidence>
<organism evidence="2 3">
    <name type="scientific">Sporichthya brevicatena</name>
    <dbReference type="NCBI Taxonomy" id="171442"/>
    <lineage>
        <taxon>Bacteria</taxon>
        <taxon>Bacillati</taxon>
        <taxon>Actinomycetota</taxon>
        <taxon>Actinomycetes</taxon>
        <taxon>Sporichthyales</taxon>
        <taxon>Sporichthyaceae</taxon>
        <taxon>Sporichthya</taxon>
    </lineage>
</organism>
<proteinExistence type="predicted"/>
<comment type="caution">
    <text evidence="2">The sequence shown here is derived from an EMBL/GenBank/DDBJ whole genome shotgun (WGS) entry which is preliminary data.</text>
</comment>
<dbReference type="RefSeq" id="WP_344604041.1">
    <property type="nucleotide sequence ID" value="NZ_BAAAHE010000014.1"/>
</dbReference>